<evidence type="ECO:0000313" key="1">
    <source>
        <dbReference type="EMBL" id="KAJ9651128.1"/>
    </source>
</evidence>
<evidence type="ECO:0000313" key="2">
    <source>
        <dbReference type="Proteomes" id="UP001172386"/>
    </source>
</evidence>
<gene>
    <name evidence="1" type="ORF">H2198_009581</name>
</gene>
<protein>
    <submittedName>
        <fullName evidence="1">Uncharacterized protein</fullName>
    </submittedName>
</protein>
<reference evidence="1" key="1">
    <citation type="submission" date="2022-10" db="EMBL/GenBank/DDBJ databases">
        <title>Culturing micro-colonial fungi from biological soil crusts in the Mojave desert and describing Neophaeococcomyces mojavensis, and introducing the new genera and species Taxawa tesnikishii.</title>
        <authorList>
            <person name="Kurbessoian T."/>
            <person name="Stajich J.E."/>
        </authorList>
    </citation>
    <scope>NUCLEOTIDE SEQUENCE</scope>
    <source>
        <strain evidence="1">JES_112</strain>
    </source>
</reference>
<organism evidence="1 2">
    <name type="scientific">Neophaeococcomyces mojaviensis</name>
    <dbReference type="NCBI Taxonomy" id="3383035"/>
    <lineage>
        <taxon>Eukaryota</taxon>
        <taxon>Fungi</taxon>
        <taxon>Dikarya</taxon>
        <taxon>Ascomycota</taxon>
        <taxon>Pezizomycotina</taxon>
        <taxon>Eurotiomycetes</taxon>
        <taxon>Chaetothyriomycetidae</taxon>
        <taxon>Chaetothyriales</taxon>
        <taxon>Chaetothyriales incertae sedis</taxon>
        <taxon>Neophaeococcomyces</taxon>
    </lineage>
</organism>
<keyword evidence="2" id="KW-1185">Reference proteome</keyword>
<dbReference type="Proteomes" id="UP001172386">
    <property type="component" value="Unassembled WGS sequence"/>
</dbReference>
<proteinExistence type="predicted"/>
<name>A0ACC2ZUL0_9EURO</name>
<dbReference type="EMBL" id="JAPDRQ010000280">
    <property type="protein sequence ID" value="KAJ9651128.1"/>
    <property type="molecule type" value="Genomic_DNA"/>
</dbReference>
<comment type="caution">
    <text evidence="1">The sequence shown here is derived from an EMBL/GenBank/DDBJ whole genome shotgun (WGS) entry which is preliminary data.</text>
</comment>
<sequence length="1428" mass="159604">MSKRCRPDGTTSFFIPKYQREYVWGGKNWDALFNDLEESPSGHFLGSIICVNTQQDGMAGGRLELIDGQQRFTTISLLFCAFYDKLNAIPNPDRRLLVELDNLESRIFVRTSGQWRLEPSEQAQNKTDFQKVLSDLFPKQVKAPKGLSNFGNRRIARAYRYFCERLEGLSQDSALALLEKLKAAMLVKIEVRSHSDAFMLFESINNRGSPLSAIDIIKNNLLAELDKRPDYGIDRAFDEWKDLIDQLPDPAVQERFLRQLYNMFKYLKRVEVKGCTRATRSNLITIYDTLLRKRPVWLFGALQAKGKTYSALLNPAVARAEWGDAAAAALQDLQRLGAAPAYAFLLWASQVAQSQKWTEGDAVSRLAALLTKWFFWRNLTDMPPTRELDPMFMELVSHLLTQIRGGEITALDGFIQQSSNWLLGRAAPQDVCESRLKGDVYLENYDATRFMLCKLEETHQTRENKRDLWVHDANDRPVFTVEHILPKTENLGPGWVTMLEGNQKGTAAAIRERCAHQLGNLTLSGYNSKLGTMEFLKKRDRKNDQGDFIGYRNGLYLNADLASRDDWNEAAITARTDKMLKEPAGEQMTIAEFIRESVLRPRLKQAGALVVYDADKRYREQCFDLAAEKVRVIDASESSIESREAALLALREVGQPKAPLEGVLIYVPTKRPETDEQKQADPFAVYAECGAVFPQDDGDEYLSLCLRAKPDYATEIRSLFVREPRPQYAVIDAIGGGVSWPQLRATLRVESGREILAALLAPSASQSEALKGQEGWVQEALDFLRATLGLSVKTRGKTWSALADELWRYVLFSEFVFDLPVALPDTLKGVPHAPMEAKPIVEDVCDRLRSDPKSRAIYIERAETTEAELNLTDLCGAIEDLGERDTFPFEERTFLRTAIKGIVSGDTDATRRVLTRHKSSVWLGKGESQAQWELVRSGLSLVEACDDFERQLPDHARSQAELIDFYLGSLREADRLQREFEQAAGDFLDQHGLMHEVISQARARYRRLAEKVQGVFVKHVETTGWPPTGRLANADAFDRLVADRLKESGRKVAYLMVDALRYELGVALEKLLAEDGPVELQAAYAQLPTITLVGMASLLPGARTGLTLALESDSLLPKLAGAPVGNVPQRMNVLAKRYGDRFAEMPLNDFVRGKPKIAETVDLLVLRSTEIDSQLESNPETTLGLIPGTLKLIRVALHKLRGMGFKEAVIVTDHGFFLNAQAEAGDVCVKPQGKWPVNAHDRMMLGDGTADGHSLVVSAEKVGIRGDFTQVALPRSMAPYRSGHLYFHGGASLAEAVVPVLVARLDTAAHAELRKVVVELSYKNGAKRITTRLPVIEVILVADDMFSQDMSVEILLEAQDSKGNVVGEPRPGGDVNPATRTLTLMPGQRKQIALRMDDEFRGKFSVKALNPTTLAAYSNLALETDYTE</sequence>
<accession>A0ACC2ZUL0</accession>